<keyword evidence="1" id="KW-1133">Transmembrane helix</keyword>
<dbReference type="AlphaFoldDB" id="A0A1S1YVA4"/>
<evidence type="ECO:0000256" key="1">
    <source>
        <dbReference type="SAM" id="Phobius"/>
    </source>
</evidence>
<accession>A0A1S1YVA4</accession>
<feature type="transmembrane region" description="Helical" evidence="1">
    <location>
        <begin position="21"/>
        <end position="45"/>
    </location>
</feature>
<organism evidence="2 3">
    <name type="scientific">Flammeovirga pacifica</name>
    <dbReference type="NCBI Taxonomy" id="915059"/>
    <lineage>
        <taxon>Bacteria</taxon>
        <taxon>Pseudomonadati</taxon>
        <taxon>Bacteroidota</taxon>
        <taxon>Cytophagia</taxon>
        <taxon>Cytophagales</taxon>
        <taxon>Flammeovirgaceae</taxon>
        <taxon>Flammeovirga</taxon>
    </lineage>
</organism>
<sequence>MDTRHMDHPDVRGVKTPRWRRLLRLLMVKIFGILATKTSLGYLVIPKVKTFTTMGFIPSLTSYRAHVQGGQGDNFWHTTPDIHVSRNYTHVEVHSA</sequence>
<keyword evidence="3" id="KW-1185">Reference proteome</keyword>
<comment type="caution">
    <text evidence="2">The sequence shown here is derived from an EMBL/GenBank/DDBJ whole genome shotgun (WGS) entry which is preliminary data.</text>
</comment>
<name>A0A1S1YVA4_FLAPC</name>
<protein>
    <submittedName>
        <fullName evidence="2">Uncharacterized protein</fullName>
    </submittedName>
</protein>
<gene>
    <name evidence="2" type="ORF">NH26_00615</name>
</gene>
<dbReference type="EMBL" id="JRYR02000001">
    <property type="protein sequence ID" value="OHX64952.1"/>
    <property type="molecule type" value="Genomic_DNA"/>
</dbReference>
<dbReference type="Proteomes" id="UP000179797">
    <property type="component" value="Unassembled WGS sequence"/>
</dbReference>
<keyword evidence="1" id="KW-0472">Membrane</keyword>
<proteinExistence type="predicted"/>
<evidence type="ECO:0000313" key="3">
    <source>
        <dbReference type="Proteomes" id="UP000179797"/>
    </source>
</evidence>
<keyword evidence="1" id="KW-0812">Transmembrane</keyword>
<reference evidence="2 3" key="1">
    <citation type="journal article" date="2012" name="Int. J. Syst. Evol. Microbiol.">
        <title>Flammeovirga pacifica sp. nov., isolated from deep-sea sediment.</title>
        <authorList>
            <person name="Xu H."/>
            <person name="Fu Y."/>
            <person name="Yang N."/>
            <person name="Ding Z."/>
            <person name="Lai Q."/>
            <person name="Zeng R."/>
        </authorList>
    </citation>
    <scope>NUCLEOTIDE SEQUENCE [LARGE SCALE GENOMIC DNA]</scope>
    <source>
        <strain evidence="3">DSM 24597 / LMG 26175 / WPAGA1</strain>
    </source>
</reference>
<evidence type="ECO:0000313" key="2">
    <source>
        <dbReference type="EMBL" id="OHX64952.1"/>
    </source>
</evidence>